<dbReference type="EMBL" id="JAJJMO010000001">
    <property type="protein sequence ID" value="MCC9072624.1"/>
    <property type="molecule type" value="Genomic_DNA"/>
</dbReference>
<name>A0ABS8MV20_9FLAO</name>
<comment type="function">
    <text evidence="4 5">Removes the 2'-phosphate from RNA via an intermediate in which the phosphate is ADP-ribosylated by NAD followed by a presumed transesterification to release the RNA and generate ADP-ribose 1''-2''-cyclic phosphate (APPR&gt;P). May function as an ADP-ribosylase.</text>
</comment>
<dbReference type="InterPro" id="IPR022928">
    <property type="entry name" value="RNA_2'-PTrans_KptA"/>
</dbReference>
<dbReference type="Gene3D" id="1.10.10.970">
    <property type="entry name" value="RNA 2'-phosphotransferase, Tpt1/KptA family, N-terminal domain"/>
    <property type="match status" value="1"/>
</dbReference>
<dbReference type="Proteomes" id="UP001430919">
    <property type="component" value="Unassembled WGS sequence"/>
</dbReference>
<sequence length="182" mass="20730">MNEKDIKGTSKFLSLVLRHSPETIHLKLDENGWANVDELITQCNKHKKQLDLDSLNIVVETNDKKRFAFNDDKTKIRASQGHSIDVELNLNAVQPLDYLYHGTVGTNIQNIREGGLKKMKRQHVHLSKDKETAIKVGSRRGIPIILTVNAGMMHTDGFKFYLSENGVWLTDEVPSKYIDFKS</sequence>
<protein>
    <recommendedName>
        <fullName evidence="5">Probable RNA 2'-phosphotransferase</fullName>
        <ecNumber evidence="5">2.7.1.-</ecNumber>
    </recommendedName>
</protein>
<evidence type="ECO:0000313" key="6">
    <source>
        <dbReference type="EMBL" id="MCC9072624.1"/>
    </source>
</evidence>
<evidence type="ECO:0000256" key="2">
    <source>
        <dbReference type="ARBA" id="ARBA00022679"/>
    </source>
</evidence>
<evidence type="ECO:0000256" key="5">
    <source>
        <dbReference type="HAMAP-Rule" id="MF_00299"/>
    </source>
</evidence>
<keyword evidence="7" id="KW-1185">Reference proteome</keyword>
<dbReference type="HAMAP" id="MF_00299">
    <property type="entry name" value="KptA"/>
    <property type="match status" value="1"/>
</dbReference>
<keyword evidence="3 5" id="KW-0520">NAD</keyword>
<evidence type="ECO:0000256" key="3">
    <source>
        <dbReference type="ARBA" id="ARBA00023027"/>
    </source>
</evidence>
<reference evidence="6" key="1">
    <citation type="submission" date="2021-11" db="EMBL/GenBank/DDBJ databases">
        <title>Description of novel Flavobacterium species.</title>
        <authorList>
            <person name="Saticioglu I.B."/>
            <person name="Ay H."/>
            <person name="Altun S."/>
            <person name="Duman M."/>
        </authorList>
    </citation>
    <scope>NUCLEOTIDE SEQUENCE</scope>
    <source>
        <strain evidence="6">F-65</strain>
    </source>
</reference>
<dbReference type="PANTHER" id="PTHR12684:SF2">
    <property type="entry name" value="TRNA 2'-PHOSPHOTRANSFERASE 1"/>
    <property type="match status" value="1"/>
</dbReference>
<comment type="caution">
    <text evidence="6">The sequence shown here is derived from an EMBL/GenBank/DDBJ whole genome shotgun (WGS) entry which is preliminary data.</text>
</comment>
<evidence type="ECO:0000256" key="1">
    <source>
        <dbReference type="ARBA" id="ARBA00009836"/>
    </source>
</evidence>
<comment type="similarity">
    <text evidence="1 5">Belongs to the KptA/TPT1 family.</text>
</comment>
<dbReference type="SUPFAM" id="SSF56399">
    <property type="entry name" value="ADP-ribosylation"/>
    <property type="match status" value="1"/>
</dbReference>
<dbReference type="GO" id="GO:0016740">
    <property type="term" value="F:transferase activity"/>
    <property type="evidence" value="ECO:0007669"/>
    <property type="project" value="UniProtKB-KW"/>
</dbReference>
<accession>A0ABS8MV20</accession>
<evidence type="ECO:0000256" key="4">
    <source>
        <dbReference type="ARBA" id="ARBA00025212"/>
    </source>
</evidence>
<dbReference type="PANTHER" id="PTHR12684">
    <property type="entry name" value="PUTATIVE PHOSPHOTRANSFERASE"/>
    <property type="match status" value="1"/>
</dbReference>
<proteinExistence type="inferred from homology"/>
<dbReference type="EC" id="2.7.1.-" evidence="5"/>
<dbReference type="InterPro" id="IPR042081">
    <property type="entry name" value="RNA_2'-PTrans_C"/>
</dbReference>
<organism evidence="6 7">
    <name type="scientific">Flavobacterium pisciphilum</name>
    <dbReference type="NCBI Taxonomy" id="2893755"/>
    <lineage>
        <taxon>Bacteria</taxon>
        <taxon>Pseudomonadati</taxon>
        <taxon>Bacteroidota</taxon>
        <taxon>Flavobacteriia</taxon>
        <taxon>Flavobacteriales</taxon>
        <taxon>Flavobacteriaceae</taxon>
        <taxon>Flavobacterium</taxon>
    </lineage>
</organism>
<dbReference type="Pfam" id="PF01885">
    <property type="entry name" value="PTS_2-RNA"/>
    <property type="match status" value="1"/>
</dbReference>
<gene>
    <name evidence="5" type="primary">kptA</name>
    <name evidence="6" type="ORF">LNQ49_13640</name>
</gene>
<dbReference type="RefSeq" id="WP_229989506.1">
    <property type="nucleotide sequence ID" value="NZ_JAJJMO010000001.1"/>
</dbReference>
<dbReference type="InterPro" id="IPR002745">
    <property type="entry name" value="Ptrans_KptA/Tpt1"/>
</dbReference>
<evidence type="ECO:0000313" key="7">
    <source>
        <dbReference type="Proteomes" id="UP001430919"/>
    </source>
</evidence>
<dbReference type="NCBIfam" id="NF002014">
    <property type="entry name" value="PRK00819.1-4"/>
    <property type="match status" value="1"/>
</dbReference>
<dbReference type="Gene3D" id="3.20.170.30">
    <property type="match status" value="1"/>
</dbReference>
<keyword evidence="2 5" id="KW-0808">Transferase</keyword>
<dbReference type="InterPro" id="IPR042080">
    <property type="entry name" value="RNA_2'-PTrans_N"/>
</dbReference>